<dbReference type="RefSeq" id="WP_154239662.1">
    <property type="nucleotide sequence ID" value="NZ_CALJPI010000136.1"/>
</dbReference>
<dbReference type="EMBL" id="WKPI01000028">
    <property type="protein sequence ID" value="MSC34152.1"/>
    <property type="molecule type" value="Genomic_DNA"/>
</dbReference>
<dbReference type="InterPro" id="IPR035917">
    <property type="entry name" value="YjbQ-like_sf"/>
</dbReference>
<sequence>MRSMFKELHFQTEGRKVTYFNIKDKIDDFVSICGITEGILAVQTPHTTCSVIFEEMVHDFDENGDEYLQVDLNHQLEKIFPPQTAFNTEYNYPGPKHMAFAKADGDETYIQHPELLLNGPAHMKGSLLGASEVFVIHEGRLLTGSWGSIYFVDWDYNRPRERKCYLMIVGE</sequence>
<keyword evidence="5" id="KW-1185">Reference proteome</keyword>
<dbReference type="Pfam" id="PF01894">
    <property type="entry name" value="YjbQ"/>
    <property type="match status" value="1"/>
</dbReference>
<dbReference type="InterPro" id="IPR001602">
    <property type="entry name" value="UPF0047_YjbQ-like"/>
</dbReference>
<accession>A0A6N7S9U3</accession>
<dbReference type="SUPFAM" id="SSF111038">
    <property type="entry name" value="YjbQ-like"/>
    <property type="match status" value="1"/>
</dbReference>
<name>A0A6N7S9U3_9FIRM</name>
<dbReference type="PANTHER" id="PTHR30615">
    <property type="entry name" value="UNCHARACTERIZED PROTEIN YJBQ-RELATED"/>
    <property type="match status" value="1"/>
</dbReference>
<comment type="similarity">
    <text evidence="1">Belongs to the UPF0047 family.</text>
</comment>
<proteinExistence type="inferred from homology"/>
<evidence type="ECO:0000313" key="2">
    <source>
        <dbReference type="EMBL" id="MSA90422.1"/>
    </source>
</evidence>
<evidence type="ECO:0000313" key="3">
    <source>
        <dbReference type="EMBL" id="MSC34152.1"/>
    </source>
</evidence>
<gene>
    <name evidence="3" type="ORF">GKD88_13580</name>
    <name evidence="2" type="ORF">GKE08_13910</name>
</gene>
<evidence type="ECO:0000313" key="5">
    <source>
        <dbReference type="Proteomes" id="UP000480929"/>
    </source>
</evidence>
<organism evidence="2 4">
    <name type="scientific">Holdemania massiliensis</name>
    <dbReference type="NCBI Taxonomy" id="1468449"/>
    <lineage>
        <taxon>Bacteria</taxon>
        <taxon>Bacillati</taxon>
        <taxon>Bacillota</taxon>
        <taxon>Erysipelotrichia</taxon>
        <taxon>Erysipelotrichales</taxon>
        <taxon>Erysipelotrichaceae</taxon>
        <taxon>Holdemania</taxon>
    </lineage>
</organism>
<dbReference type="EMBL" id="WKPJ01000026">
    <property type="protein sequence ID" value="MSA90422.1"/>
    <property type="molecule type" value="Genomic_DNA"/>
</dbReference>
<reference evidence="4 5" key="1">
    <citation type="journal article" date="2019" name="Nat. Med.">
        <title>A library of human gut bacterial isolates paired with longitudinal multiomics data enables mechanistic microbiome research.</title>
        <authorList>
            <person name="Poyet M."/>
            <person name="Groussin M."/>
            <person name="Gibbons S.M."/>
            <person name="Avila-Pacheco J."/>
            <person name="Jiang X."/>
            <person name="Kearney S.M."/>
            <person name="Perrotta A.R."/>
            <person name="Berdy B."/>
            <person name="Zhao S."/>
            <person name="Lieberman T.D."/>
            <person name="Swanson P.K."/>
            <person name="Smith M."/>
            <person name="Roesemann S."/>
            <person name="Alexander J.E."/>
            <person name="Rich S.A."/>
            <person name="Livny J."/>
            <person name="Vlamakis H."/>
            <person name="Clish C."/>
            <person name="Bullock K."/>
            <person name="Deik A."/>
            <person name="Scott J."/>
            <person name="Pierce K.A."/>
            <person name="Xavier R.J."/>
            <person name="Alm E.J."/>
        </authorList>
    </citation>
    <scope>NUCLEOTIDE SEQUENCE [LARGE SCALE GENOMIC DNA]</scope>
    <source>
        <strain evidence="2 4">BIOML-A4</strain>
        <strain evidence="3 5">BIOML-A5</strain>
    </source>
</reference>
<protein>
    <submittedName>
        <fullName evidence="2">YjbQ family protein</fullName>
    </submittedName>
</protein>
<comment type="caution">
    <text evidence="2">The sequence shown here is derived from an EMBL/GenBank/DDBJ whole genome shotgun (WGS) entry which is preliminary data.</text>
</comment>
<dbReference type="OrthoDB" id="9801725at2"/>
<dbReference type="PANTHER" id="PTHR30615:SF8">
    <property type="entry name" value="UPF0047 PROTEIN C4A8.02C"/>
    <property type="match status" value="1"/>
</dbReference>
<dbReference type="Proteomes" id="UP000433575">
    <property type="component" value="Unassembled WGS sequence"/>
</dbReference>
<evidence type="ECO:0000313" key="4">
    <source>
        <dbReference type="Proteomes" id="UP000433575"/>
    </source>
</evidence>
<dbReference type="Proteomes" id="UP000480929">
    <property type="component" value="Unassembled WGS sequence"/>
</dbReference>
<evidence type="ECO:0000256" key="1">
    <source>
        <dbReference type="ARBA" id="ARBA00005534"/>
    </source>
</evidence>
<dbReference type="Gene3D" id="2.60.120.460">
    <property type="entry name" value="YjbQ-like"/>
    <property type="match status" value="1"/>
</dbReference>
<dbReference type="AlphaFoldDB" id="A0A6N7S9U3"/>